<keyword evidence="6" id="KW-0325">Glycoprotein</keyword>
<dbReference type="PROSITE" id="PS00560">
    <property type="entry name" value="CARBOXYPEPT_SER_HIS"/>
    <property type="match status" value="1"/>
</dbReference>
<dbReference type="Gene3D" id="3.40.50.1820">
    <property type="entry name" value="alpha/beta hydrolase"/>
    <property type="match status" value="1"/>
</dbReference>
<feature type="signal peptide" evidence="7">
    <location>
        <begin position="1"/>
        <end position="23"/>
    </location>
</feature>
<dbReference type="OrthoDB" id="443318at2759"/>
<dbReference type="PANTHER" id="PTHR11802:SF113">
    <property type="entry name" value="SERINE CARBOXYPEPTIDASE CTSA-4.1"/>
    <property type="match status" value="1"/>
</dbReference>
<dbReference type="GO" id="GO:0000324">
    <property type="term" value="C:fungal-type vacuole"/>
    <property type="evidence" value="ECO:0007669"/>
    <property type="project" value="TreeGrafter"/>
</dbReference>
<evidence type="ECO:0000256" key="4">
    <source>
        <dbReference type="ARBA" id="ARBA00022729"/>
    </source>
</evidence>
<evidence type="ECO:0000256" key="3">
    <source>
        <dbReference type="ARBA" id="ARBA00022670"/>
    </source>
</evidence>
<dbReference type="InterPro" id="IPR033124">
    <property type="entry name" value="Ser_caboxypep_his_AS"/>
</dbReference>
<gene>
    <name evidence="8" type="ORF">EC973_000549</name>
</gene>
<dbReference type="InterPro" id="IPR029058">
    <property type="entry name" value="AB_hydrolase_fold"/>
</dbReference>
<keyword evidence="5 7" id="KW-0378">Hydrolase</keyword>
<feature type="chain" id="PRO_5034910032" description="Carboxypeptidase" evidence="7">
    <location>
        <begin position="24"/>
        <end position="535"/>
    </location>
</feature>
<evidence type="ECO:0000256" key="2">
    <source>
        <dbReference type="ARBA" id="ARBA00022645"/>
    </source>
</evidence>
<evidence type="ECO:0000256" key="5">
    <source>
        <dbReference type="ARBA" id="ARBA00022801"/>
    </source>
</evidence>
<evidence type="ECO:0000313" key="8">
    <source>
        <dbReference type="EMBL" id="KAF7724968.1"/>
    </source>
</evidence>
<dbReference type="InterPro" id="IPR018202">
    <property type="entry name" value="Ser_caboxypep_ser_AS"/>
</dbReference>
<comment type="caution">
    <text evidence="8">The sequence shown here is derived from an EMBL/GenBank/DDBJ whole genome shotgun (WGS) entry which is preliminary data.</text>
</comment>
<dbReference type="PROSITE" id="PS00131">
    <property type="entry name" value="CARBOXYPEPT_SER_SER"/>
    <property type="match status" value="1"/>
</dbReference>
<dbReference type="EC" id="3.4.16.-" evidence="7"/>
<keyword evidence="3 7" id="KW-0645">Protease</keyword>
<dbReference type="SUPFAM" id="SSF53474">
    <property type="entry name" value="alpha/beta-Hydrolases"/>
    <property type="match status" value="1"/>
</dbReference>
<keyword evidence="9" id="KW-1185">Reference proteome</keyword>
<evidence type="ECO:0000256" key="7">
    <source>
        <dbReference type="RuleBase" id="RU361156"/>
    </source>
</evidence>
<dbReference type="GO" id="GO:0004185">
    <property type="term" value="F:serine-type carboxypeptidase activity"/>
    <property type="evidence" value="ECO:0007669"/>
    <property type="project" value="UniProtKB-UniRule"/>
</dbReference>
<protein>
    <recommendedName>
        <fullName evidence="7">Carboxypeptidase</fullName>
        <ecNumber evidence="7">3.4.16.-</ecNumber>
    </recommendedName>
</protein>
<dbReference type="InterPro" id="IPR001563">
    <property type="entry name" value="Peptidase_S10"/>
</dbReference>
<dbReference type="AlphaFoldDB" id="A0A8H7EPY8"/>
<dbReference type="EMBL" id="JABAYA010000107">
    <property type="protein sequence ID" value="KAF7724968.1"/>
    <property type="molecule type" value="Genomic_DNA"/>
</dbReference>
<evidence type="ECO:0000256" key="1">
    <source>
        <dbReference type="ARBA" id="ARBA00009431"/>
    </source>
</evidence>
<dbReference type="Gene3D" id="1.10.287.410">
    <property type="match status" value="1"/>
</dbReference>
<dbReference type="Pfam" id="PF00450">
    <property type="entry name" value="Peptidase_S10"/>
    <property type="match status" value="1"/>
</dbReference>
<dbReference type="Proteomes" id="UP000605846">
    <property type="component" value="Unassembled WGS sequence"/>
</dbReference>
<dbReference type="PRINTS" id="PR00724">
    <property type="entry name" value="CRBOXYPTASEC"/>
</dbReference>
<organism evidence="8 9">
    <name type="scientific">Apophysomyces ossiformis</name>
    <dbReference type="NCBI Taxonomy" id="679940"/>
    <lineage>
        <taxon>Eukaryota</taxon>
        <taxon>Fungi</taxon>
        <taxon>Fungi incertae sedis</taxon>
        <taxon>Mucoromycota</taxon>
        <taxon>Mucoromycotina</taxon>
        <taxon>Mucoromycetes</taxon>
        <taxon>Mucorales</taxon>
        <taxon>Mucorineae</taxon>
        <taxon>Mucoraceae</taxon>
        <taxon>Apophysomyces</taxon>
    </lineage>
</organism>
<proteinExistence type="inferred from homology"/>
<name>A0A8H7EPY8_9FUNG</name>
<evidence type="ECO:0000313" key="9">
    <source>
        <dbReference type="Proteomes" id="UP000605846"/>
    </source>
</evidence>
<keyword evidence="4 7" id="KW-0732">Signal</keyword>
<comment type="similarity">
    <text evidence="1 7">Belongs to the peptidase S10 family.</text>
</comment>
<accession>A0A8H7EPY8</accession>
<sequence>MPRLTSLTKVAFLATLCSGFVYAETPERFIQQQVDNFATSWNQVHDTVDATWNQVHEVFDDKVDTAWKHVHQVFDDTVGSIQQTVEDIASDVFQTFSHPAFPQYAMRYKSPSLCDPSVKQISGYLDVEEKKHFFFWFFESRNKPKEDPLVLWLNGGPGCSSLTGLMMELGPCTVNEAGDDTYINKYSWNNNASVIFLDQPLNVGYSYGSGGAGNSVAAAEDVYAFLQLFFEKFPQYSSLDFHVSGESYAGHYIPAIGNVLNKKNKGQYMTASMKEYASSLSHINLKSLLIGNGLTDPLVQYKYYAEMACNNSYGPVLDQQSCETMEAKYPSCARLIENCYKSQGVWSCFPAAAKCNTDQIAPYQRTGKNPYDVRKDCKGGNLCYEILESVQKYLDRDEVKKAVGAKPDIAYESCNMQINFKFQMAGDWMRPYVRNVPPLLEDGVRVLIYAGDADFICNWMGNKAWTQELTWSGKNEFALAGDVEWVSGITGEKAGQLRITPDNRFAFLRVYGAGHMVPYDQPEHALDMLNWWTRL</sequence>
<reference evidence="8" key="1">
    <citation type="submission" date="2020-01" db="EMBL/GenBank/DDBJ databases">
        <title>Genome Sequencing of Three Apophysomyces-Like Fungal Strains Confirms a Novel Fungal Genus in the Mucoromycota with divergent Burkholderia-like Endosymbiotic Bacteria.</title>
        <authorList>
            <person name="Stajich J.E."/>
            <person name="Macias A.M."/>
            <person name="Carter-House D."/>
            <person name="Lovett B."/>
            <person name="Kasson L.R."/>
            <person name="Berry K."/>
            <person name="Grigoriev I."/>
            <person name="Chang Y."/>
            <person name="Spatafora J."/>
            <person name="Kasson M.T."/>
        </authorList>
    </citation>
    <scope>NUCLEOTIDE SEQUENCE</scope>
    <source>
        <strain evidence="8">NRRL A-21654</strain>
    </source>
</reference>
<evidence type="ECO:0000256" key="6">
    <source>
        <dbReference type="ARBA" id="ARBA00023180"/>
    </source>
</evidence>
<keyword evidence="2 7" id="KW-0121">Carboxypeptidase</keyword>
<dbReference type="PANTHER" id="PTHR11802">
    <property type="entry name" value="SERINE PROTEASE FAMILY S10 SERINE CARBOXYPEPTIDASE"/>
    <property type="match status" value="1"/>
</dbReference>
<dbReference type="GO" id="GO:0006508">
    <property type="term" value="P:proteolysis"/>
    <property type="evidence" value="ECO:0007669"/>
    <property type="project" value="UniProtKB-KW"/>
</dbReference>